<evidence type="ECO:0000313" key="3">
    <source>
        <dbReference type="Proteomes" id="UP000248423"/>
    </source>
</evidence>
<reference evidence="2 3" key="1">
    <citation type="submission" date="2018-02" db="EMBL/GenBank/DDBJ databases">
        <title>The genomes of Aspergillus section Nigri reveals drivers in fungal speciation.</title>
        <authorList>
            <consortium name="DOE Joint Genome Institute"/>
            <person name="Vesth T.C."/>
            <person name="Nybo J."/>
            <person name="Theobald S."/>
            <person name="Brandl J."/>
            <person name="Frisvad J.C."/>
            <person name="Nielsen K.F."/>
            <person name="Lyhne E.K."/>
            <person name="Kogle M.E."/>
            <person name="Kuo A."/>
            <person name="Riley R."/>
            <person name="Clum A."/>
            <person name="Nolan M."/>
            <person name="Lipzen A."/>
            <person name="Salamov A."/>
            <person name="Henrissat B."/>
            <person name="Wiebenga A."/>
            <person name="De vries R.P."/>
            <person name="Grigoriev I.V."/>
            <person name="Mortensen U.H."/>
            <person name="Andersen M.R."/>
            <person name="Baker S.E."/>
        </authorList>
    </citation>
    <scope>NUCLEOTIDE SEQUENCE [LARGE SCALE GENOMIC DNA]</scope>
    <source>
        <strain evidence="2 3">CBS 121057</strain>
    </source>
</reference>
<gene>
    <name evidence="2" type="ORF">BO78DRAFT_308414</name>
</gene>
<sequence>MPFHPPLPSSKPFKYVQVCQSQSSASLCDVKTGKVRVDCCFLMSKTRWGELHGHPLGLMYLDLTFHQPAECKLAHATITMTFRNMGRSRPGLEVTEFFGPQSLSGEKRERQVSTTLEANPKIGAATANVEGIGLSRKSAVTHASRWKFTGSRFAAEPSIMKATRSSQYRQLVWHLEENELEQQAVHHSTVHTGVAFHHTLEPFYLDLQIEVKMQRWHHRIRQHLVCPPRNRKALTRAKIDPVSSKTVDPSFPQLAMDLNQAMIEKNLHPVVEVSDPRPATFGDDLQDLDKVSVSDSLLSLARQVTGQVPPDAASTATDGSFTSPQAANSSTSTLIGSDDGGEVQAAVPEPKDPLSSITNAEVTKANSVNPNGLHILRLVAGHLSRVLAALVASLILGLTGVQSALARAAQW</sequence>
<feature type="region of interest" description="Disordered" evidence="1">
    <location>
        <begin position="306"/>
        <end position="355"/>
    </location>
</feature>
<proteinExistence type="predicted"/>
<keyword evidence="3" id="KW-1185">Reference proteome</keyword>
<dbReference type="OrthoDB" id="3922785at2759"/>
<dbReference type="STRING" id="1448318.A0A319EPI9"/>
<feature type="compositionally biased region" description="Polar residues" evidence="1">
    <location>
        <begin position="314"/>
        <end position="335"/>
    </location>
</feature>
<accession>A0A319EPI9</accession>
<dbReference type="AlphaFoldDB" id="A0A319EPI9"/>
<protein>
    <submittedName>
        <fullName evidence="2">Uncharacterized protein</fullName>
    </submittedName>
</protein>
<organism evidence="2 3">
    <name type="scientific">Aspergillus sclerotiicarbonarius (strain CBS 121057 / IBT 28362)</name>
    <dbReference type="NCBI Taxonomy" id="1448318"/>
    <lineage>
        <taxon>Eukaryota</taxon>
        <taxon>Fungi</taxon>
        <taxon>Dikarya</taxon>
        <taxon>Ascomycota</taxon>
        <taxon>Pezizomycotina</taxon>
        <taxon>Eurotiomycetes</taxon>
        <taxon>Eurotiomycetidae</taxon>
        <taxon>Eurotiales</taxon>
        <taxon>Aspergillaceae</taxon>
        <taxon>Aspergillus</taxon>
        <taxon>Aspergillus subgen. Circumdati</taxon>
    </lineage>
</organism>
<evidence type="ECO:0000256" key="1">
    <source>
        <dbReference type="SAM" id="MobiDB-lite"/>
    </source>
</evidence>
<evidence type="ECO:0000313" key="2">
    <source>
        <dbReference type="EMBL" id="PYI09515.1"/>
    </source>
</evidence>
<dbReference type="Proteomes" id="UP000248423">
    <property type="component" value="Unassembled WGS sequence"/>
</dbReference>
<dbReference type="VEuPathDB" id="FungiDB:BO78DRAFT_308414"/>
<name>A0A319EPI9_ASPSB</name>
<dbReference type="EMBL" id="KZ826327">
    <property type="protein sequence ID" value="PYI09515.1"/>
    <property type="molecule type" value="Genomic_DNA"/>
</dbReference>